<proteinExistence type="predicted"/>
<gene>
    <name evidence="2" type="ORF">NA56DRAFT_202976</name>
</gene>
<reference evidence="2 3" key="1">
    <citation type="submission" date="2016-05" db="EMBL/GenBank/DDBJ databases">
        <title>A degradative enzymes factory behind the ericoid mycorrhizal symbiosis.</title>
        <authorList>
            <consortium name="DOE Joint Genome Institute"/>
            <person name="Martino E."/>
            <person name="Morin E."/>
            <person name="Grelet G."/>
            <person name="Kuo A."/>
            <person name="Kohler A."/>
            <person name="Daghino S."/>
            <person name="Barry K."/>
            <person name="Choi C."/>
            <person name="Cichocki N."/>
            <person name="Clum A."/>
            <person name="Copeland A."/>
            <person name="Hainaut M."/>
            <person name="Haridas S."/>
            <person name="Labutti K."/>
            <person name="Lindquist E."/>
            <person name="Lipzen A."/>
            <person name="Khouja H.-R."/>
            <person name="Murat C."/>
            <person name="Ohm R."/>
            <person name="Olson A."/>
            <person name="Spatafora J."/>
            <person name="Veneault-Fourrey C."/>
            <person name="Henrissat B."/>
            <person name="Grigoriev I."/>
            <person name="Martin F."/>
            <person name="Perotto S."/>
        </authorList>
    </citation>
    <scope>NUCLEOTIDE SEQUENCE [LARGE SCALE GENOMIC DNA]</scope>
    <source>
        <strain evidence="2 3">UAMH 7357</strain>
    </source>
</reference>
<evidence type="ECO:0000313" key="3">
    <source>
        <dbReference type="Proteomes" id="UP000235672"/>
    </source>
</evidence>
<dbReference type="Proteomes" id="UP000235672">
    <property type="component" value="Unassembled WGS sequence"/>
</dbReference>
<dbReference type="AlphaFoldDB" id="A0A2J6PZU0"/>
<evidence type="ECO:0000313" key="2">
    <source>
        <dbReference type="EMBL" id="PMD19464.1"/>
    </source>
</evidence>
<protein>
    <submittedName>
        <fullName evidence="2">Uncharacterized protein</fullName>
    </submittedName>
</protein>
<name>A0A2J6PZU0_9HELO</name>
<keyword evidence="3" id="KW-1185">Reference proteome</keyword>
<sequence>MQDTDVYQSLDERGRLSVPTARAAQSETQQIGGCGISSYPRLSCRPPIPTPPPVPYSSSPGSGAKRLEHSSSSVLNNNQFLSYRDFCDEMISSDN</sequence>
<dbReference type="EMBL" id="KZ613489">
    <property type="protein sequence ID" value="PMD19464.1"/>
    <property type="molecule type" value="Genomic_DNA"/>
</dbReference>
<organism evidence="2 3">
    <name type="scientific">Hyaloscypha hepaticicola</name>
    <dbReference type="NCBI Taxonomy" id="2082293"/>
    <lineage>
        <taxon>Eukaryota</taxon>
        <taxon>Fungi</taxon>
        <taxon>Dikarya</taxon>
        <taxon>Ascomycota</taxon>
        <taxon>Pezizomycotina</taxon>
        <taxon>Leotiomycetes</taxon>
        <taxon>Helotiales</taxon>
        <taxon>Hyaloscyphaceae</taxon>
        <taxon>Hyaloscypha</taxon>
    </lineage>
</organism>
<evidence type="ECO:0000256" key="1">
    <source>
        <dbReference type="SAM" id="MobiDB-lite"/>
    </source>
</evidence>
<accession>A0A2J6PZU0</accession>
<feature type="compositionally biased region" description="Pro residues" evidence="1">
    <location>
        <begin position="46"/>
        <end position="55"/>
    </location>
</feature>
<feature type="region of interest" description="Disordered" evidence="1">
    <location>
        <begin position="1"/>
        <end position="71"/>
    </location>
</feature>